<reference evidence="2 3" key="1">
    <citation type="submission" date="2022-03" db="EMBL/GenBank/DDBJ databases">
        <authorList>
            <person name="Nunn A."/>
            <person name="Chopra R."/>
            <person name="Nunn A."/>
            <person name="Contreras Garrido A."/>
        </authorList>
    </citation>
    <scope>NUCLEOTIDE SEQUENCE [LARGE SCALE GENOMIC DNA]</scope>
</reference>
<protein>
    <recommendedName>
        <fullName evidence="4">Transposase</fullName>
    </recommendedName>
</protein>
<accession>A0AAU9SAC3</accession>
<evidence type="ECO:0000313" key="3">
    <source>
        <dbReference type="Proteomes" id="UP000836841"/>
    </source>
</evidence>
<feature type="compositionally biased region" description="Acidic residues" evidence="1">
    <location>
        <begin position="254"/>
        <end position="274"/>
    </location>
</feature>
<organism evidence="2 3">
    <name type="scientific">Thlaspi arvense</name>
    <name type="common">Field penny-cress</name>
    <dbReference type="NCBI Taxonomy" id="13288"/>
    <lineage>
        <taxon>Eukaryota</taxon>
        <taxon>Viridiplantae</taxon>
        <taxon>Streptophyta</taxon>
        <taxon>Embryophyta</taxon>
        <taxon>Tracheophyta</taxon>
        <taxon>Spermatophyta</taxon>
        <taxon>Magnoliopsida</taxon>
        <taxon>eudicotyledons</taxon>
        <taxon>Gunneridae</taxon>
        <taxon>Pentapetalae</taxon>
        <taxon>rosids</taxon>
        <taxon>malvids</taxon>
        <taxon>Brassicales</taxon>
        <taxon>Brassicaceae</taxon>
        <taxon>Thlaspideae</taxon>
        <taxon>Thlaspi</taxon>
    </lineage>
</organism>
<keyword evidence="3" id="KW-1185">Reference proteome</keyword>
<dbReference type="Proteomes" id="UP000836841">
    <property type="component" value="Chromosome 4"/>
</dbReference>
<evidence type="ECO:0008006" key="4">
    <source>
        <dbReference type="Google" id="ProtNLM"/>
    </source>
</evidence>
<dbReference type="InterPro" id="IPR004252">
    <property type="entry name" value="Probable_transposase_24"/>
</dbReference>
<name>A0AAU9SAC3_THLAR</name>
<sequence>MVYTFWHNITAARFRDMVSKDKVRPERSEWISQTIWDTMWVYWNSEDGKKRSATAAANRLSNRSGFGPHRHTAGARSFNQVRELIRQREGIEPSMLRVLRETHRKPDGTYVDARAEFIDEEIQRQVQTNEVLGSETQGTGVTGLTQLEEDNRYLKVVTPSQAGRIFGLGGEPQIRERGESSSMAVTRLSLERQVAALQEQLSIVVDYMKCYMAKDGQGTAVGHTGSATGPARVLQSDLEASVGAALHNLQNPNADEDIDDDEEDVHEDGEDGEEEHPGFLNLSYMT</sequence>
<evidence type="ECO:0000256" key="1">
    <source>
        <dbReference type="SAM" id="MobiDB-lite"/>
    </source>
</evidence>
<gene>
    <name evidence="2" type="ORF">TAV2_LOCUS12739</name>
</gene>
<evidence type="ECO:0000313" key="2">
    <source>
        <dbReference type="EMBL" id="CAH2060662.1"/>
    </source>
</evidence>
<dbReference type="EMBL" id="OU466860">
    <property type="protein sequence ID" value="CAH2060662.1"/>
    <property type="molecule type" value="Genomic_DNA"/>
</dbReference>
<proteinExistence type="predicted"/>
<feature type="region of interest" description="Disordered" evidence="1">
    <location>
        <begin position="248"/>
        <end position="286"/>
    </location>
</feature>
<dbReference type="Pfam" id="PF03004">
    <property type="entry name" value="Transposase_24"/>
    <property type="match status" value="1"/>
</dbReference>
<dbReference type="AlphaFoldDB" id="A0AAU9SAC3"/>